<gene>
    <name evidence="10" type="ORF">GCM10010971_18200</name>
</gene>
<feature type="transmembrane region" description="Helical" evidence="8">
    <location>
        <begin position="142"/>
        <end position="160"/>
    </location>
</feature>
<dbReference type="NCBIfam" id="NF008314">
    <property type="entry name" value="PRK11102.1"/>
    <property type="match status" value="1"/>
</dbReference>
<feature type="transmembrane region" description="Helical" evidence="8">
    <location>
        <begin position="316"/>
        <end position="342"/>
    </location>
</feature>
<sequence length="410" mass="43430">MTSSDAWPKQDQDHGLRILILLSALMSFSSIATDMYLPALPSLVNDLHADIGRVELTISTFLVGFSAGQLLWGPLSDRTGRRLPILIGLMLFVVGSVGCALSADIAQLLMWRVVQALGACAGPVLARAMVRDLYARERSAQMLSILILMMAVAPLAGPLLGGQILKVASWRAIFGVLAACGVSGLLALRMLPETLPPQQRSRSPLRRTFAEYLQLIKDPRLLTYALAGGFYYGGCYAFIAGTPFAYVDYYHVSPTAFGLLFSVNIVGLMVMNFLNTRLIPRLGSERLFRMGAVIVAVAGLALMINARTGFGGVAGLAIPVFFFMAPSGFIVANSVASALAFFPRQAGAASSLVGAMHYGSGVLTAAMLGWLADGTPWPMGLIVGLCGLGCLTVALLPRVHPALAGQPARG</sequence>
<dbReference type="NCBIfam" id="TIGR00710">
    <property type="entry name" value="efflux_Bcr_CflA"/>
    <property type="match status" value="1"/>
</dbReference>
<feature type="transmembrane region" description="Helical" evidence="8">
    <location>
        <begin position="109"/>
        <end position="130"/>
    </location>
</feature>
<dbReference type="InterPro" id="IPR036259">
    <property type="entry name" value="MFS_trans_sf"/>
</dbReference>
<keyword evidence="6 8" id="KW-1133">Transmembrane helix</keyword>
<evidence type="ECO:0000256" key="1">
    <source>
        <dbReference type="ARBA" id="ARBA00004651"/>
    </source>
</evidence>
<comment type="similarity">
    <text evidence="2 8">Belongs to the major facilitator superfamily. Bcr/CmlA family.</text>
</comment>
<evidence type="ECO:0000256" key="7">
    <source>
        <dbReference type="ARBA" id="ARBA00023136"/>
    </source>
</evidence>
<dbReference type="Pfam" id="PF07690">
    <property type="entry name" value="MFS_1"/>
    <property type="match status" value="1"/>
</dbReference>
<feature type="transmembrane region" description="Helical" evidence="8">
    <location>
        <begin position="172"/>
        <end position="191"/>
    </location>
</feature>
<feature type="transmembrane region" description="Helical" evidence="8">
    <location>
        <begin position="51"/>
        <end position="71"/>
    </location>
</feature>
<feature type="transmembrane region" description="Helical" evidence="8">
    <location>
        <begin position="287"/>
        <end position="304"/>
    </location>
</feature>
<feature type="transmembrane region" description="Helical" evidence="8">
    <location>
        <begin position="377"/>
        <end position="396"/>
    </location>
</feature>
<feature type="domain" description="Major facilitator superfamily (MFS) profile" evidence="9">
    <location>
        <begin position="18"/>
        <end position="401"/>
    </location>
</feature>
<keyword evidence="4" id="KW-1003">Cell membrane</keyword>
<dbReference type="RefSeq" id="WP_188692091.1">
    <property type="nucleotide sequence ID" value="NZ_BMLY01000002.1"/>
</dbReference>
<reference evidence="11" key="1">
    <citation type="journal article" date="2019" name="Int. J. Syst. Evol. Microbiol.">
        <title>The Global Catalogue of Microorganisms (GCM) 10K type strain sequencing project: providing services to taxonomists for standard genome sequencing and annotation.</title>
        <authorList>
            <consortium name="The Broad Institute Genomics Platform"/>
            <consortium name="The Broad Institute Genome Sequencing Center for Infectious Disease"/>
            <person name="Wu L."/>
            <person name="Ma J."/>
        </authorList>
    </citation>
    <scope>NUCLEOTIDE SEQUENCE [LARGE SCALE GENOMIC DNA]</scope>
    <source>
        <strain evidence="11">CGMCC 1.8860</strain>
    </source>
</reference>
<dbReference type="CDD" id="cd17320">
    <property type="entry name" value="MFS_MdfA_MDR_like"/>
    <property type="match status" value="1"/>
</dbReference>
<evidence type="ECO:0000313" key="10">
    <source>
        <dbReference type="EMBL" id="GGP26001.1"/>
    </source>
</evidence>
<accession>A0ABQ2PLA8</accession>
<feature type="transmembrane region" description="Helical" evidence="8">
    <location>
        <begin position="83"/>
        <end position="103"/>
    </location>
</feature>
<evidence type="ECO:0000313" key="11">
    <source>
        <dbReference type="Proteomes" id="UP000621859"/>
    </source>
</evidence>
<organism evidence="10 11">
    <name type="scientific">Silvimonas amylolytica</name>
    <dbReference type="NCBI Taxonomy" id="449663"/>
    <lineage>
        <taxon>Bacteria</taxon>
        <taxon>Pseudomonadati</taxon>
        <taxon>Pseudomonadota</taxon>
        <taxon>Betaproteobacteria</taxon>
        <taxon>Neisseriales</taxon>
        <taxon>Chitinibacteraceae</taxon>
        <taxon>Silvimonas</taxon>
    </lineage>
</organism>
<dbReference type="EMBL" id="BMLY01000002">
    <property type="protein sequence ID" value="GGP26001.1"/>
    <property type="molecule type" value="Genomic_DNA"/>
</dbReference>
<feature type="transmembrane region" description="Helical" evidence="8">
    <location>
        <begin position="256"/>
        <end position="275"/>
    </location>
</feature>
<keyword evidence="8" id="KW-0997">Cell inner membrane</keyword>
<keyword evidence="7 8" id="KW-0472">Membrane</keyword>
<dbReference type="InterPro" id="IPR020846">
    <property type="entry name" value="MFS_dom"/>
</dbReference>
<dbReference type="SUPFAM" id="SSF103473">
    <property type="entry name" value="MFS general substrate transporter"/>
    <property type="match status" value="1"/>
</dbReference>
<evidence type="ECO:0000256" key="6">
    <source>
        <dbReference type="ARBA" id="ARBA00022989"/>
    </source>
</evidence>
<name>A0ABQ2PLA8_9NEIS</name>
<dbReference type="InterPro" id="IPR011701">
    <property type="entry name" value="MFS"/>
</dbReference>
<proteinExistence type="inferred from homology"/>
<keyword evidence="5 8" id="KW-0812">Transmembrane</keyword>
<dbReference type="PANTHER" id="PTHR23502:SF132">
    <property type="entry name" value="POLYAMINE TRANSPORTER 2-RELATED"/>
    <property type="match status" value="1"/>
</dbReference>
<evidence type="ECO:0000256" key="3">
    <source>
        <dbReference type="ARBA" id="ARBA00022448"/>
    </source>
</evidence>
<feature type="transmembrane region" description="Helical" evidence="8">
    <location>
        <begin position="18"/>
        <end position="39"/>
    </location>
</feature>
<evidence type="ECO:0000256" key="2">
    <source>
        <dbReference type="ARBA" id="ARBA00006236"/>
    </source>
</evidence>
<comment type="caution">
    <text evidence="10">The sequence shown here is derived from an EMBL/GenBank/DDBJ whole genome shotgun (WGS) entry which is preliminary data.</text>
</comment>
<evidence type="ECO:0000256" key="8">
    <source>
        <dbReference type="RuleBase" id="RU365088"/>
    </source>
</evidence>
<keyword evidence="3 8" id="KW-0813">Transport</keyword>
<dbReference type="Gene3D" id="1.20.1720.10">
    <property type="entry name" value="Multidrug resistance protein D"/>
    <property type="match status" value="1"/>
</dbReference>
<dbReference type="Proteomes" id="UP000621859">
    <property type="component" value="Unassembled WGS sequence"/>
</dbReference>
<evidence type="ECO:0000259" key="9">
    <source>
        <dbReference type="PROSITE" id="PS50850"/>
    </source>
</evidence>
<dbReference type="PROSITE" id="PS50850">
    <property type="entry name" value="MFS"/>
    <property type="match status" value="1"/>
</dbReference>
<comment type="subcellular location">
    <subcellularLocation>
        <location evidence="8">Cell inner membrane</location>
        <topology evidence="8">Multi-pass membrane protein</topology>
    </subcellularLocation>
    <subcellularLocation>
        <location evidence="1">Cell membrane</location>
        <topology evidence="1">Multi-pass membrane protein</topology>
    </subcellularLocation>
</comment>
<keyword evidence="11" id="KW-1185">Reference proteome</keyword>
<feature type="transmembrane region" description="Helical" evidence="8">
    <location>
        <begin position="221"/>
        <end position="244"/>
    </location>
</feature>
<dbReference type="InterPro" id="IPR004812">
    <property type="entry name" value="Efflux_drug-R_Bcr/CmlA"/>
</dbReference>
<evidence type="ECO:0000256" key="5">
    <source>
        <dbReference type="ARBA" id="ARBA00022692"/>
    </source>
</evidence>
<evidence type="ECO:0000256" key="4">
    <source>
        <dbReference type="ARBA" id="ARBA00022475"/>
    </source>
</evidence>
<feature type="transmembrane region" description="Helical" evidence="8">
    <location>
        <begin position="349"/>
        <end position="371"/>
    </location>
</feature>
<dbReference type="PANTHER" id="PTHR23502">
    <property type="entry name" value="MAJOR FACILITATOR SUPERFAMILY"/>
    <property type="match status" value="1"/>
</dbReference>
<protein>
    <recommendedName>
        <fullName evidence="8">Bcr/CflA family efflux transporter</fullName>
    </recommendedName>
</protein>